<feature type="transmembrane region" description="Helical" evidence="1">
    <location>
        <begin position="61"/>
        <end position="80"/>
    </location>
</feature>
<dbReference type="HOGENOM" id="CLU_1270069_0_0_10"/>
<name>G0L3D1_ZOBGA</name>
<reference evidence="2 3" key="2">
    <citation type="journal article" date="2012" name="Environ. Microbiol.">
        <title>Characterization of the first alginolytic operons in a marine bacterium: from their emergence in marine Flavobacteriia to their independent transfers to marine Proteobacteria and human gut Bacteroides.</title>
        <authorList>
            <person name="Thomas F."/>
            <person name="Barbeyron T."/>
            <person name="Tonon T."/>
            <person name="Genicot S."/>
            <person name="Czjzek M."/>
            <person name="Michel G."/>
        </authorList>
    </citation>
    <scope>NUCLEOTIDE SEQUENCE [LARGE SCALE GENOMIC DNA]</scope>
    <source>
        <strain evidence="3">DSM 12802 / CCUG 47099 / CIP 106680 / NCIMB 13871 / Dsij</strain>
    </source>
</reference>
<dbReference type="InterPro" id="IPR025367">
    <property type="entry name" value="DUF4271"/>
</dbReference>
<evidence type="ECO:0000256" key="1">
    <source>
        <dbReference type="SAM" id="Phobius"/>
    </source>
</evidence>
<proteinExistence type="predicted"/>
<keyword evidence="1" id="KW-0472">Membrane</keyword>
<evidence type="ECO:0000313" key="3">
    <source>
        <dbReference type="Proteomes" id="UP000008898"/>
    </source>
</evidence>
<protein>
    <submittedName>
        <fullName evidence="2">Conserved hypothetical membrane protein</fullName>
    </submittedName>
</protein>
<feature type="transmembrane region" description="Helical" evidence="1">
    <location>
        <begin position="163"/>
        <end position="182"/>
    </location>
</feature>
<dbReference type="AlphaFoldDB" id="G0L3D1"/>
<dbReference type="PATRIC" id="fig|63186.3.peg.1294"/>
<dbReference type="Proteomes" id="UP000008898">
    <property type="component" value="Chromosome"/>
</dbReference>
<reference evidence="3" key="1">
    <citation type="submission" date="2009-07" db="EMBL/GenBank/DDBJ databases">
        <title>Complete genome sequence of Zobellia galactanivorans Dsij.</title>
        <authorList>
            <consortium name="Genoscope - CEA"/>
        </authorList>
    </citation>
    <scope>NUCLEOTIDE SEQUENCE [LARGE SCALE GENOMIC DNA]</scope>
    <source>
        <strain evidence="3">DSM 12802 / CCUG 47099 / CIP 106680 / NCIMB 13871 / Dsij</strain>
    </source>
</reference>
<sequence length="218" mass="25389">MEPILRTAGTADWITIILIGSILFLVLAKRLFYSRFLNFIILPFNNKYIFMYGKKEKLMNWFHIFFTIFQVINFALFIFLARQVLRESTEDIYPFIYPIILACLFGFIVVKIILQLGNGFIFGSIKTIGELIFKKLSYLNYSGIIMFLANVILAYVAQGSKTVVYIAILLVLLINVIGWVTVLRNHQKFITNYFFYFILYLCALEISPFVIIGSYLKQ</sequence>
<dbReference type="RefSeq" id="WP_013992674.1">
    <property type="nucleotide sequence ID" value="NC_015844.1"/>
</dbReference>
<dbReference type="STRING" id="63186.ZOBELLIA_1309"/>
<feature type="transmembrane region" description="Helical" evidence="1">
    <location>
        <begin position="13"/>
        <end position="32"/>
    </location>
</feature>
<dbReference type="KEGG" id="zga:ZOBELLIA_1309"/>
<keyword evidence="1" id="KW-1133">Transmembrane helix</keyword>
<evidence type="ECO:0000313" key="2">
    <source>
        <dbReference type="EMBL" id="CAZ95365.1"/>
    </source>
</evidence>
<dbReference type="OrthoDB" id="1438590at2"/>
<feature type="transmembrane region" description="Helical" evidence="1">
    <location>
        <begin position="194"/>
        <end position="216"/>
    </location>
</feature>
<dbReference type="EMBL" id="FP476056">
    <property type="protein sequence ID" value="CAZ95365.1"/>
    <property type="molecule type" value="Genomic_DNA"/>
</dbReference>
<keyword evidence="3" id="KW-1185">Reference proteome</keyword>
<organism evidence="2 3">
    <name type="scientific">Zobellia galactanivorans (strain DSM 12802 / CCUG 47099 / CIP 106680 / NCIMB 13871 / Dsij)</name>
    <dbReference type="NCBI Taxonomy" id="63186"/>
    <lineage>
        <taxon>Bacteria</taxon>
        <taxon>Pseudomonadati</taxon>
        <taxon>Bacteroidota</taxon>
        <taxon>Flavobacteriia</taxon>
        <taxon>Flavobacteriales</taxon>
        <taxon>Flavobacteriaceae</taxon>
        <taxon>Zobellia</taxon>
    </lineage>
</organism>
<gene>
    <name evidence="2" type="ordered locus">zobellia_1309</name>
</gene>
<feature type="transmembrane region" description="Helical" evidence="1">
    <location>
        <begin position="138"/>
        <end position="157"/>
    </location>
</feature>
<keyword evidence="1" id="KW-0812">Transmembrane</keyword>
<dbReference type="Pfam" id="PF14093">
    <property type="entry name" value="DUF4271"/>
    <property type="match status" value="1"/>
</dbReference>
<feature type="transmembrane region" description="Helical" evidence="1">
    <location>
        <begin position="92"/>
        <end position="117"/>
    </location>
</feature>
<accession>G0L3D1</accession>